<evidence type="ECO:0000256" key="8">
    <source>
        <dbReference type="ARBA" id="ARBA00023212"/>
    </source>
</evidence>
<dbReference type="PANTHER" id="PTHR12442">
    <property type="entry name" value="DYNEIN INTERMEDIATE CHAIN"/>
    <property type="match status" value="1"/>
</dbReference>
<dbReference type="Ensembl" id="ENSSGRT00000032368.1">
    <property type="protein sequence ID" value="ENSSGRP00000030122.1"/>
    <property type="gene ID" value="ENSSGRG00000017055.1"/>
</dbReference>
<dbReference type="Gene3D" id="2.130.10.10">
    <property type="entry name" value="YVTN repeat-like/Quinoprotein amine dehydrogenase"/>
    <property type="match status" value="1"/>
</dbReference>
<evidence type="ECO:0000256" key="6">
    <source>
        <dbReference type="ARBA" id="ARBA00022846"/>
    </source>
</evidence>
<dbReference type="GO" id="GO:0045504">
    <property type="term" value="F:dynein heavy chain binding"/>
    <property type="evidence" value="ECO:0007669"/>
    <property type="project" value="TreeGrafter"/>
</dbReference>
<dbReference type="GO" id="GO:0120293">
    <property type="term" value="C:dynein axonemal particle"/>
    <property type="evidence" value="ECO:0007669"/>
    <property type="project" value="UniProtKB-SubCell"/>
</dbReference>
<dbReference type="SUPFAM" id="SSF50978">
    <property type="entry name" value="WD40 repeat-like"/>
    <property type="match status" value="1"/>
</dbReference>
<evidence type="ECO:0008006" key="13">
    <source>
        <dbReference type="Google" id="ProtNLM"/>
    </source>
</evidence>
<dbReference type="InterPro" id="IPR015943">
    <property type="entry name" value="WD40/YVTN_repeat-like_dom_sf"/>
</dbReference>
<dbReference type="OMA" id="IMAYCIN"/>
<evidence type="ECO:0000256" key="9">
    <source>
        <dbReference type="ARBA" id="ARBA00023273"/>
    </source>
</evidence>
<evidence type="ECO:0000256" key="4">
    <source>
        <dbReference type="ARBA" id="ARBA00022574"/>
    </source>
</evidence>
<reference evidence="11" key="2">
    <citation type="submission" date="2025-09" db="UniProtKB">
        <authorList>
            <consortium name="Ensembl"/>
        </authorList>
    </citation>
    <scope>IDENTIFICATION</scope>
</reference>
<dbReference type="PANTHER" id="PTHR12442:SF12">
    <property type="entry name" value="DYNEIN AXONEMAL INTERMEDIATE CHAIN 4"/>
    <property type="match status" value="1"/>
</dbReference>
<dbReference type="AlphaFoldDB" id="A0A672M0X1"/>
<dbReference type="InParanoid" id="A0A672M0X1"/>
<dbReference type="InterPro" id="IPR050687">
    <property type="entry name" value="Dynein_IC"/>
</dbReference>
<keyword evidence="5" id="KW-0677">Repeat</keyword>
<evidence type="ECO:0000313" key="11">
    <source>
        <dbReference type="Ensembl" id="ENSSGRP00000030122.1"/>
    </source>
</evidence>
<dbReference type="Proteomes" id="UP000472262">
    <property type="component" value="Unassembled WGS sequence"/>
</dbReference>
<evidence type="ECO:0000256" key="7">
    <source>
        <dbReference type="ARBA" id="ARBA00023069"/>
    </source>
</evidence>
<keyword evidence="6" id="KW-0282">Flagellum</keyword>
<keyword evidence="12" id="KW-1185">Reference proteome</keyword>
<name>A0A672M0X1_SINGR</name>
<evidence type="ECO:0000256" key="1">
    <source>
        <dbReference type="ARBA" id="ARBA00004230"/>
    </source>
</evidence>
<reference evidence="11" key="1">
    <citation type="submission" date="2025-08" db="UniProtKB">
        <authorList>
            <consortium name="Ensembl"/>
        </authorList>
    </citation>
    <scope>IDENTIFICATION</scope>
</reference>
<keyword evidence="7" id="KW-0969">Cilium</keyword>
<keyword evidence="9" id="KW-0966">Cell projection</keyword>
<proteinExistence type="predicted"/>
<evidence type="ECO:0000256" key="2">
    <source>
        <dbReference type="ARBA" id="ARBA00004430"/>
    </source>
</evidence>
<dbReference type="InterPro" id="IPR036322">
    <property type="entry name" value="WD40_repeat_dom_sf"/>
</dbReference>
<dbReference type="GO" id="GO:0005858">
    <property type="term" value="C:axonemal dynein complex"/>
    <property type="evidence" value="ECO:0007669"/>
    <property type="project" value="TreeGrafter"/>
</dbReference>
<keyword evidence="8" id="KW-0206">Cytoskeleton</keyword>
<evidence type="ECO:0000256" key="3">
    <source>
        <dbReference type="ARBA" id="ARBA00022490"/>
    </source>
</evidence>
<protein>
    <recommendedName>
        <fullName evidence="13">WD repeat domain 78</fullName>
    </recommendedName>
</protein>
<accession>A0A672M0X1</accession>
<keyword evidence="4" id="KW-0853">WD repeat</keyword>
<evidence type="ECO:0000313" key="12">
    <source>
        <dbReference type="Proteomes" id="UP000472262"/>
    </source>
</evidence>
<evidence type="ECO:0000256" key="5">
    <source>
        <dbReference type="ARBA" id="ARBA00022737"/>
    </source>
</evidence>
<organism evidence="11 12">
    <name type="scientific">Sinocyclocheilus grahami</name>
    <name type="common">Dianchi golden-line fish</name>
    <name type="synonym">Barbus grahami</name>
    <dbReference type="NCBI Taxonomy" id="75366"/>
    <lineage>
        <taxon>Eukaryota</taxon>
        <taxon>Metazoa</taxon>
        <taxon>Chordata</taxon>
        <taxon>Craniata</taxon>
        <taxon>Vertebrata</taxon>
        <taxon>Euteleostomi</taxon>
        <taxon>Actinopterygii</taxon>
        <taxon>Neopterygii</taxon>
        <taxon>Teleostei</taxon>
        <taxon>Ostariophysi</taxon>
        <taxon>Cypriniformes</taxon>
        <taxon>Cyprinidae</taxon>
        <taxon>Cyprininae</taxon>
        <taxon>Sinocyclocheilus</taxon>
    </lineage>
</organism>
<sequence>MPILRLVNIRQDSKIYLYKVTWSPFCPDIFLSCSSDWTIYLWRQDLPKPVEGKVEIWDLRVSGLDPTIVSMTSPGVNPTALLCTPETDCVLVGDSEGQVTVYKLKNLPAGGSTQVKPYLFSSMLFDLCHTPSNPFTQTWKSFIALV</sequence>
<dbReference type="GO" id="GO:0003341">
    <property type="term" value="P:cilium movement"/>
    <property type="evidence" value="ECO:0007669"/>
    <property type="project" value="TreeGrafter"/>
</dbReference>
<keyword evidence="3" id="KW-0963">Cytoplasm</keyword>
<dbReference type="GO" id="GO:0031514">
    <property type="term" value="C:motile cilium"/>
    <property type="evidence" value="ECO:0007669"/>
    <property type="project" value="UniProtKB-SubCell"/>
</dbReference>
<evidence type="ECO:0000256" key="10">
    <source>
        <dbReference type="ARBA" id="ARBA00024190"/>
    </source>
</evidence>
<comment type="subcellular location">
    <subcellularLocation>
        <location evidence="1">Cell projection</location>
        <location evidence="1">Cilium</location>
        <location evidence="1">Flagellum</location>
    </subcellularLocation>
    <subcellularLocation>
        <location evidence="2">Cytoplasm</location>
        <location evidence="2">Cytoskeleton</location>
        <location evidence="2">Cilium axoneme</location>
    </subcellularLocation>
    <subcellularLocation>
        <location evidence="10">Dynein axonemal particle</location>
    </subcellularLocation>
</comment>
<dbReference type="GO" id="GO:0045503">
    <property type="term" value="F:dynein light chain binding"/>
    <property type="evidence" value="ECO:0007669"/>
    <property type="project" value="TreeGrafter"/>
</dbReference>